<organism evidence="3 4">
    <name type="scientific">Didymodactylos carnosus</name>
    <dbReference type="NCBI Taxonomy" id="1234261"/>
    <lineage>
        <taxon>Eukaryota</taxon>
        <taxon>Metazoa</taxon>
        <taxon>Spiralia</taxon>
        <taxon>Gnathifera</taxon>
        <taxon>Rotifera</taxon>
        <taxon>Eurotatoria</taxon>
        <taxon>Bdelloidea</taxon>
        <taxon>Philodinida</taxon>
        <taxon>Philodinidae</taxon>
        <taxon>Didymodactylos</taxon>
    </lineage>
</organism>
<evidence type="ECO:0000313" key="3">
    <source>
        <dbReference type="EMBL" id="CAF4185494.1"/>
    </source>
</evidence>
<name>A0A8S2RXD8_9BILA</name>
<proteinExistence type="predicted"/>
<evidence type="ECO:0000313" key="4">
    <source>
        <dbReference type="Proteomes" id="UP000682733"/>
    </source>
</evidence>
<feature type="region of interest" description="Disordered" evidence="1">
    <location>
        <begin position="142"/>
        <end position="169"/>
    </location>
</feature>
<dbReference type="EMBL" id="CAJNOK010024445">
    <property type="protein sequence ID" value="CAF1376833.1"/>
    <property type="molecule type" value="Genomic_DNA"/>
</dbReference>
<evidence type="ECO:0000313" key="2">
    <source>
        <dbReference type="EMBL" id="CAF1376833.1"/>
    </source>
</evidence>
<dbReference type="EMBL" id="CAJOBA010046122">
    <property type="protein sequence ID" value="CAF4185494.1"/>
    <property type="molecule type" value="Genomic_DNA"/>
</dbReference>
<sequence>MLPPTQGSTGMTTPHHNTSAELIGDCLDQLIRDDFLDKGNLIRLSTGGRAGESFMKVCVPSVTSANYVHYCQKLREYSDQSIQSYMNNFFYSPFHDDYDINFEAINAVYMNNIGNYNAEMMAGWNDEIQCIKELRASKLDNSTLSTSLTQERTSERNSTTSSDKKLSSHKNVFLNQQKSSLVKQTLSREFGEIQTIPGGEHDDEQQSNSSIDINLNFPDTSCRTSSNNLSKFFTTANNNSDPSFVTGVLKEISSRLNVYEHRDESTQREEMPLLYIQDSENIPSTPETKEVSSNASVKRSNEGLGKLMDINEQEQSRLCIPVIHTTSSTIVTNSSAQISTNTLGRRITEDNVNHLSLNDPVGRSEPVLKPLVTMNQKADEAMMSEPEMPVIVNSLLIDDTSDKELPFIEQQSNAVTHNWCGL</sequence>
<gene>
    <name evidence="2" type="ORF">OVA965_LOCUS31924</name>
    <name evidence="3" type="ORF">TMI583_LOCUS32769</name>
</gene>
<dbReference type="Proteomes" id="UP000677228">
    <property type="component" value="Unassembled WGS sequence"/>
</dbReference>
<dbReference type="Proteomes" id="UP000682733">
    <property type="component" value="Unassembled WGS sequence"/>
</dbReference>
<evidence type="ECO:0000256" key="1">
    <source>
        <dbReference type="SAM" id="MobiDB-lite"/>
    </source>
</evidence>
<comment type="caution">
    <text evidence="3">The sequence shown here is derived from an EMBL/GenBank/DDBJ whole genome shotgun (WGS) entry which is preliminary data.</text>
</comment>
<protein>
    <submittedName>
        <fullName evidence="3">Uncharacterized protein</fullName>
    </submittedName>
</protein>
<reference evidence="3" key="1">
    <citation type="submission" date="2021-02" db="EMBL/GenBank/DDBJ databases">
        <authorList>
            <person name="Nowell W R."/>
        </authorList>
    </citation>
    <scope>NUCLEOTIDE SEQUENCE</scope>
</reference>
<dbReference type="AlphaFoldDB" id="A0A8S2RXD8"/>
<feature type="region of interest" description="Disordered" evidence="1">
    <location>
        <begin position="195"/>
        <end position="214"/>
    </location>
</feature>
<accession>A0A8S2RXD8</accession>